<keyword evidence="2" id="KW-0255">Endonuclease</keyword>
<sequence length="342" mass="39353">MLRLRDRNQLHRRRRHAARHHSHWRVFSVSTELAVVPEIDRSTFIGGSDVAAILGVSPWKTPYELWLSKTGRAEREEVSPAQQKRFDRGHRLEPVVLDMLIDRLTDEGHDVELICRNKRYTDETHPFLACEIDFELMLDGEHINGDCKTVHPFAAKKWGEEGTDEVPIDYAAQFMHGLGITGRRRCIVATLIGMDDLLIYFVDRDDETIDAIRARAVQFWNECVLADLPPDPIDFDDCRAIYAKSNGGSIEATPEIREAVSKLAETKHKLKVFKDQEEELSYRITAFMQPNAVLTYGGATIATWKNQDDTRVDQKLLKEDAPDIWAKYSRTKEIRVLRLKLK</sequence>
<gene>
    <name evidence="2" type="ORF">C0Z19_21875</name>
</gene>
<evidence type="ECO:0000313" key="2">
    <source>
        <dbReference type="EMBL" id="PMS19283.1"/>
    </source>
</evidence>
<proteinExistence type="predicted"/>
<dbReference type="Pfam" id="PF09588">
    <property type="entry name" value="YqaJ"/>
    <property type="match status" value="1"/>
</dbReference>
<keyword evidence="3" id="KW-1185">Reference proteome</keyword>
<evidence type="ECO:0000259" key="1">
    <source>
        <dbReference type="Pfam" id="PF09588"/>
    </source>
</evidence>
<organism evidence="2 3">
    <name type="scientific">Trinickia soli</name>
    <dbReference type="NCBI Taxonomy" id="380675"/>
    <lineage>
        <taxon>Bacteria</taxon>
        <taxon>Pseudomonadati</taxon>
        <taxon>Pseudomonadota</taxon>
        <taxon>Betaproteobacteria</taxon>
        <taxon>Burkholderiales</taxon>
        <taxon>Burkholderiaceae</taxon>
        <taxon>Trinickia</taxon>
    </lineage>
</organism>
<keyword evidence="2" id="KW-0540">Nuclease</keyword>
<evidence type="ECO:0000313" key="3">
    <source>
        <dbReference type="Proteomes" id="UP000235347"/>
    </source>
</evidence>
<reference evidence="2 3" key="1">
    <citation type="submission" date="2018-01" db="EMBL/GenBank/DDBJ databases">
        <title>Whole genome analyses suggest that Burkholderia sensu lato contains two further novel genera in the rhizoxinica-symbiotica group Mycetohabitans gen. nov., and Trinickia gen. nov.: implications for the evolution of diazotrophy and nodulation in the Burkholderiaceae.</title>
        <authorList>
            <person name="Estrada-de los Santos P."/>
            <person name="Palmer M."/>
            <person name="Chavez-Ramirez B."/>
            <person name="Beukes C."/>
            <person name="Steenkamp E.T."/>
            <person name="Hirsch A.M."/>
            <person name="Manyaka P."/>
            <person name="Maluk M."/>
            <person name="Lafos M."/>
            <person name="Crook M."/>
            <person name="Gross E."/>
            <person name="Simon M.F."/>
            <person name="Bueno dos Reis Junior F."/>
            <person name="Poole P.S."/>
            <person name="Venter S.N."/>
            <person name="James E.K."/>
        </authorList>
    </citation>
    <scope>NUCLEOTIDE SEQUENCE [LARGE SCALE GENOMIC DNA]</scope>
    <source>
        <strain evidence="2 3">GP25-8</strain>
    </source>
</reference>
<dbReference type="Gene3D" id="3.90.320.10">
    <property type="match status" value="1"/>
</dbReference>
<keyword evidence="2" id="KW-0378">Hydrolase</keyword>
<protein>
    <submittedName>
        <fullName evidence="2">Endonuclease</fullName>
    </submittedName>
</protein>
<dbReference type="SUPFAM" id="SSF52980">
    <property type="entry name" value="Restriction endonuclease-like"/>
    <property type="match status" value="1"/>
</dbReference>
<dbReference type="InterPro" id="IPR011335">
    <property type="entry name" value="Restrct_endonuc-II-like"/>
</dbReference>
<dbReference type="InterPro" id="IPR011604">
    <property type="entry name" value="PDDEXK-like_dom_sf"/>
</dbReference>
<dbReference type="AlphaFoldDB" id="A0A2N7VQ52"/>
<dbReference type="EMBL" id="PNYB01000022">
    <property type="protein sequence ID" value="PMS19283.1"/>
    <property type="molecule type" value="Genomic_DNA"/>
</dbReference>
<comment type="caution">
    <text evidence="2">The sequence shown here is derived from an EMBL/GenBank/DDBJ whole genome shotgun (WGS) entry which is preliminary data.</text>
</comment>
<feature type="domain" description="YqaJ viral recombinase" evidence="1">
    <location>
        <begin position="41"/>
        <end position="183"/>
    </location>
</feature>
<dbReference type="InterPro" id="IPR017482">
    <property type="entry name" value="Lambda-type_endonuclease"/>
</dbReference>
<name>A0A2N7VQ52_9BURK</name>
<dbReference type="NCBIfam" id="TIGR03033">
    <property type="entry name" value="phage_rel_nuc"/>
    <property type="match status" value="1"/>
</dbReference>
<dbReference type="GO" id="GO:0004519">
    <property type="term" value="F:endonuclease activity"/>
    <property type="evidence" value="ECO:0007669"/>
    <property type="project" value="UniProtKB-KW"/>
</dbReference>
<dbReference type="InterPro" id="IPR019080">
    <property type="entry name" value="YqaJ_viral_recombinase"/>
</dbReference>
<accession>A0A2N7VQ52</accession>
<dbReference type="Proteomes" id="UP000235347">
    <property type="component" value="Unassembled WGS sequence"/>
</dbReference>